<dbReference type="InterPro" id="IPR000594">
    <property type="entry name" value="ThiF_NAD_FAD-bd"/>
</dbReference>
<dbReference type="Pfam" id="PF00899">
    <property type="entry name" value="ThiF"/>
    <property type="match status" value="1"/>
</dbReference>
<dbReference type="Proteomes" id="UP000294919">
    <property type="component" value="Unassembled WGS sequence"/>
</dbReference>
<dbReference type="SUPFAM" id="SSF69572">
    <property type="entry name" value="Activating enzymes of the ubiquitin-like proteins"/>
    <property type="match status" value="1"/>
</dbReference>
<name>A0A4R2LDG7_9FIRM</name>
<dbReference type="InterPro" id="IPR045886">
    <property type="entry name" value="ThiF/MoeB/HesA"/>
</dbReference>
<evidence type="ECO:0000259" key="1">
    <source>
        <dbReference type="Pfam" id="PF00899"/>
    </source>
</evidence>
<dbReference type="AlphaFoldDB" id="A0A4R2LDG7"/>
<keyword evidence="2" id="KW-0808">Transferase</keyword>
<protein>
    <submittedName>
        <fullName evidence="2">Molybdopterin/thiamine biosynthesis adenylyltransferase</fullName>
    </submittedName>
</protein>
<gene>
    <name evidence="2" type="ORF">EV214_10637</name>
</gene>
<sequence>MIQLLLKMIPYQFFHPWEVVDLNRYSRNISTLSQEENQVLLQSKVCVIGCGGLGGYTIEMLGRLGIRTITAVDGDVFDETNLNRQILSDEHKIGQSKAIAAQKRMAVVNSDVKVIPIVEFLNESNAQSIISGHQVIVDALDNIPTRFILQEACHSLQLPLVYGAIAGWYGQASTIFPNDKTLNKIYRINTSNGKEKELGNPAFTPALISSIQVSEVVKILINRGDLLRNKLLFINMLDHEYDVIDL</sequence>
<evidence type="ECO:0000313" key="3">
    <source>
        <dbReference type="Proteomes" id="UP000294919"/>
    </source>
</evidence>
<dbReference type="InterPro" id="IPR035985">
    <property type="entry name" value="Ubiquitin-activating_enz"/>
</dbReference>
<keyword evidence="3" id="KW-1185">Reference proteome</keyword>
<proteinExistence type="predicted"/>
<dbReference type="Gene3D" id="3.40.50.720">
    <property type="entry name" value="NAD(P)-binding Rossmann-like Domain"/>
    <property type="match status" value="1"/>
</dbReference>
<keyword evidence="2" id="KW-0548">Nucleotidyltransferase</keyword>
<comment type="caution">
    <text evidence="2">The sequence shown here is derived from an EMBL/GenBank/DDBJ whole genome shotgun (WGS) entry which is preliminary data.</text>
</comment>
<accession>A0A4R2LDG7</accession>
<dbReference type="GO" id="GO:0061503">
    <property type="term" value="F:tRNA threonylcarbamoyladenosine dehydratase"/>
    <property type="evidence" value="ECO:0007669"/>
    <property type="project" value="TreeGrafter"/>
</dbReference>
<dbReference type="GO" id="GO:0008641">
    <property type="term" value="F:ubiquitin-like modifier activating enzyme activity"/>
    <property type="evidence" value="ECO:0007669"/>
    <property type="project" value="InterPro"/>
</dbReference>
<dbReference type="EMBL" id="SLWV01000006">
    <property type="protein sequence ID" value="TCO77395.1"/>
    <property type="molecule type" value="Genomic_DNA"/>
</dbReference>
<dbReference type="GO" id="GO:0061504">
    <property type="term" value="P:cyclic threonylcarbamoyladenosine biosynthetic process"/>
    <property type="evidence" value="ECO:0007669"/>
    <property type="project" value="TreeGrafter"/>
</dbReference>
<feature type="domain" description="THIF-type NAD/FAD binding fold" evidence="1">
    <location>
        <begin position="25"/>
        <end position="241"/>
    </location>
</feature>
<dbReference type="PANTHER" id="PTHR43267">
    <property type="entry name" value="TRNA THREONYLCARBAMOYLADENOSINE DEHYDRATASE"/>
    <property type="match status" value="1"/>
</dbReference>
<evidence type="ECO:0000313" key="2">
    <source>
        <dbReference type="EMBL" id="TCO77395.1"/>
    </source>
</evidence>
<organism evidence="2 3">
    <name type="scientific">Marinisporobacter balticus</name>
    <dbReference type="NCBI Taxonomy" id="2018667"/>
    <lineage>
        <taxon>Bacteria</taxon>
        <taxon>Bacillati</taxon>
        <taxon>Bacillota</taxon>
        <taxon>Clostridia</taxon>
        <taxon>Peptostreptococcales</taxon>
        <taxon>Thermotaleaceae</taxon>
        <taxon>Marinisporobacter</taxon>
    </lineage>
</organism>
<reference evidence="2 3" key="1">
    <citation type="submission" date="2019-03" db="EMBL/GenBank/DDBJ databases">
        <title>Genomic Encyclopedia of Type Strains, Phase IV (KMG-IV): sequencing the most valuable type-strain genomes for metagenomic binning, comparative biology and taxonomic classification.</title>
        <authorList>
            <person name="Goeker M."/>
        </authorList>
    </citation>
    <scope>NUCLEOTIDE SEQUENCE [LARGE SCALE GENOMIC DNA]</scope>
    <source>
        <strain evidence="2 3">DSM 102940</strain>
    </source>
</reference>
<dbReference type="CDD" id="cd00757">
    <property type="entry name" value="ThiF_MoeB_HesA_family"/>
    <property type="match status" value="1"/>
</dbReference>
<dbReference type="GO" id="GO:0016779">
    <property type="term" value="F:nucleotidyltransferase activity"/>
    <property type="evidence" value="ECO:0007669"/>
    <property type="project" value="UniProtKB-KW"/>
</dbReference>
<dbReference type="PANTHER" id="PTHR43267:SF1">
    <property type="entry name" value="TRNA THREONYLCARBAMOYLADENOSINE DEHYDRATASE"/>
    <property type="match status" value="1"/>
</dbReference>